<evidence type="ECO:0000256" key="4">
    <source>
        <dbReference type="PROSITE-ProRule" id="PRU00207"/>
    </source>
</evidence>
<protein>
    <submittedName>
        <fullName evidence="7">Uncharacterized protein</fullName>
    </submittedName>
</protein>
<dbReference type="OrthoDB" id="5989761at2759"/>
<evidence type="ECO:0000313" key="7">
    <source>
        <dbReference type="EMBL" id="EDO34728.1"/>
    </source>
</evidence>
<dbReference type="PANTHER" id="PTHR10131:SF157">
    <property type="entry name" value="RECEPTOR-ASSOCIATED FACTOR, PUTATIVE-RELATED"/>
    <property type="match status" value="1"/>
</dbReference>
<dbReference type="InterPro" id="IPR013083">
    <property type="entry name" value="Znf_RING/FYVE/PHD"/>
</dbReference>
<evidence type="ECO:0000256" key="1">
    <source>
        <dbReference type="ARBA" id="ARBA00022723"/>
    </source>
</evidence>
<dbReference type="SMART" id="SM00184">
    <property type="entry name" value="RING"/>
    <property type="match status" value="1"/>
</dbReference>
<proteinExistence type="predicted"/>
<gene>
    <name evidence="7" type="ORF">NEMVEDRAFT_v1g124803</name>
</gene>
<dbReference type="Pfam" id="PF13923">
    <property type="entry name" value="zf-C3HC4_2"/>
    <property type="match status" value="1"/>
</dbReference>
<dbReference type="GO" id="GO:0005737">
    <property type="term" value="C:cytoplasm"/>
    <property type="evidence" value="ECO:0000318"/>
    <property type="project" value="GO_Central"/>
</dbReference>
<feature type="domain" description="RING-type" evidence="5">
    <location>
        <begin position="17"/>
        <end position="55"/>
    </location>
</feature>
<keyword evidence="8" id="KW-1185">Reference proteome</keyword>
<sequence>MGIDIDRFVDVSPELVCCICTGVLEDPVESPCRHVFCSECISKWLQNNSNCPTCRSQVRAKNLKPVLPLVRNIISKLKIHCDFKTQGCKAIVSLESLRRHATICVMAPVTCTYANCGKVVPKKDLDKHRRICPLRTTVCIKGCGLEMLASKLHTHNCIKELKKKMD</sequence>
<dbReference type="STRING" id="45351.A7SNG3"/>
<dbReference type="AlphaFoldDB" id="A7SNG3"/>
<evidence type="ECO:0000259" key="5">
    <source>
        <dbReference type="PROSITE" id="PS50089"/>
    </source>
</evidence>
<dbReference type="PANTHER" id="PTHR10131">
    <property type="entry name" value="TNF RECEPTOR ASSOCIATED FACTOR"/>
    <property type="match status" value="1"/>
</dbReference>
<dbReference type="GO" id="GO:0043122">
    <property type="term" value="P:regulation of canonical NF-kappaB signal transduction"/>
    <property type="evidence" value="ECO:0000318"/>
    <property type="project" value="GO_Central"/>
</dbReference>
<dbReference type="SUPFAM" id="SSF49599">
    <property type="entry name" value="TRAF domain-like"/>
    <property type="match status" value="1"/>
</dbReference>
<dbReference type="PROSITE" id="PS50145">
    <property type="entry name" value="ZF_TRAF"/>
    <property type="match status" value="1"/>
</dbReference>
<dbReference type="KEGG" id="nve:5506098"/>
<dbReference type="PROSITE" id="PS00518">
    <property type="entry name" value="ZF_RING_1"/>
    <property type="match status" value="1"/>
</dbReference>
<keyword evidence="2 4" id="KW-0863">Zinc-finger</keyword>
<dbReference type="Pfam" id="PF02176">
    <property type="entry name" value="zf-TRAF"/>
    <property type="match status" value="1"/>
</dbReference>
<dbReference type="PhylomeDB" id="A7SNG3"/>
<dbReference type="EMBL" id="DS469720">
    <property type="protein sequence ID" value="EDO34728.1"/>
    <property type="molecule type" value="Genomic_DNA"/>
</dbReference>
<dbReference type="InterPro" id="IPR001293">
    <property type="entry name" value="Znf_TRAF"/>
</dbReference>
<evidence type="ECO:0000313" key="8">
    <source>
        <dbReference type="Proteomes" id="UP000001593"/>
    </source>
</evidence>
<feature type="non-terminal residue" evidence="7">
    <location>
        <position position="166"/>
    </location>
</feature>
<dbReference type="GO" id="GO:0035591">
    <property type="term" value="F:signaling adaptor activity"/>
    <property type="evidence" value="ECO:0000318"/>
    <property type="project" value="GO_Central"/>
</dbReference>
<dbReference type="GO" id="GO:0007166">
    <property type="term" value="P:cell surface receptor signaling pathway"/>
    <property type="evidence" value="ECO:0000318"/>
    <property type="project" value="GO_Central"/>
</dbReference>
<accession>A7SNG3</accession>
<dbReference type="eggNOG" id="KOG0297">
    <property type="taxonomic scope" value="Eukaryota"/>
</dbReference>
<dbReference type="Proteomes" id="UP000001593">
    <property type="component" value="Unassembled WGS sequence"/>
</dbReference>
<organism evidence="7 8">
    <name type="scientific">Nematostella vectensis</name>
    <name type="common">Starlet sea anemone</name>
    <dbReference type="NCBI Taxonomy" id="45351"/>
    <lineage>
        <taxon>Eukaryota</taxon>
        <taxon>Metazoa</taxon>
        <taxon>Cnidaria</taxon>
        <taxon>Anthozoa</taxon>
        <taxon>Hexacorallia</taxon>
        <taxon>Actiniaria</taxon>
        <taxon>Edwardsiidae</taxon>
        <taxon>Nematostella</taxon>
    </lineage>
</organism>
<evidence type="ECO:0000256" key="3">
    <source>
        <dbReference type="ARBA" id="ARBA00022833"/>
    </source>
</evidence>
<dbReference type="SUPFAM" id="SSF57850">
    <property type="entry name" value="RING/U-box"/>
    <property type="match status" value="1"/>
</dbReference>
<feature type="zinc finger region" description="TRAF-type" evidence="4">
    <location>
        <begin position="100"/>
        <end position="147"/>
    </location>
</feature>
<keyword evidence="1 4" id="KW-0479">Metal-binding</keyword>
<evidence type="ECO:0000259" key="6">
    <source>
        <dbReference type="PROSITE" id="PS50145"/>
    </source>
</evidence>
<feature type="domain" description="TRAF-type" evidence="6">
    <location>
        <begin position="100"/>
        <end position="147"/>
    </location>
</feature>
<evidence type="ECO:0000256" key="2">
    <source>
        <dbReference type="ARBA" id="ARBA00022771"/>
    </source>
</evidence>
<keyword evidence="3 4" id="KW-0862">Zinc</keyword>
<dbReference type="InterPro" id="IPR017907">
    <property type="entry name" value="Znf_RING_CS"/>
</dbReference>
<dbReference type="Gene3D" id="3.30.40.10">
    <property type="entry name" value="Zinc/RING finger domain, C3HC4 (zinc finger)"/>
    <property type="match status" value="2"/>
</dbReference>
<dbReference type="HOGENOM" id="CLU_076732_3_1_1"/>
<name>A7SNG3_NEMVE</name>
<dbReference type="InParanoid" id="A7SNG3"/>
<dbReference type="GO" id="GO:0008270">
    <property type="term" value="F:zinc ion binding"/>
    <property type="evidence" value="ECO:0007669"/>
    <property type="project" value="UniProtKB-KW"/>
</dbReference>
<dbReference type="PROSITE" id="PS50089">
    <property type="entry name" value="ZF_RING_2"/>
    <property type="match status" value="1"/>
</dbReference>
<reference evidence="7 8" key="1">
    <citation type="journal article" date="2007" name="Science">
        <title>Sea anemone genome reveals ancestral eumetazoan gene repertoire and genomic organization.</title>
        <authorList>
            <person name="Putnam N.H."/>
            <person name="Srivastava M."/>
            <person name="Hellsten U."/>
            <person name="Dirks B."/>
            <person name="Chapman J."/>
            <person name="Salamov A."/>
            <person name="Terry A."/>
            <person name="Shapiro H."/>
            <person name="Lindquist E."/>
            <person name="Kapitonov V.V."/>
            <person name="Jurka J."/>
            <person name="Genikhovich G."/>
            <person name="Grigoriev I.V."/>
            <person name="Lucas S.M."/>
            <person name="Steele R.E."/>
            <person name="Finnerty J.R."/>
            <person name="Technau U."/>
            <person name="Martindale M.Q."/>
            <person name="Rokhsar D.S."/>
        </authorList>
    </citation>
    <scope>NUCLEOTIDE SEQUENCE [LARGE SCALE GENOMIC DNA]</scope>
    <source>
        <strain evidence="8">CH2 X CH6</strain>
    </source>
</reference>
<dbReference type="InterPro" id="IPR001841">
    <property type="entry name" value="Znf_RING"/>
</dbReference>
<dbReference type="OMA" id="RRHATIC"/>